<accession>A0A8S1N5G5</accession>
<dbReference type="Proteomes" id="UP000692954">
    <property type="component" value="Unassembled WGS sequence"/>
</dbReference>
<keyword evidence="2" id="KW-1185">Reference proteome</keyword>
<reference evidence="1" key="1">
    <citation type="submission" date="2021-01" db="EMBL/GenBank/DDBJ databases">
        <authorList>
            <consortium name="Genoscope - CEA"/>
            <person name="William W."/>
        </authorList>
    </citation>
    <scope>NUCLEOTIDE SEQUENCE</scope>
</reference>
<dbReference type="AlphaFoldDB" id="A0A8S1N5G5"/>
<organism evidence="1 2">
    <name type="scientific">Paramecium sonneborni</name>
    <dbReference type="NCBI Taxonomy" id="65129"/>
    <lineage>
        <taxon>Eukaryota</taxon>
        <taxon>Sar</taxon>
        <taxon>Alveolata</taxon>
        <taxon>Ciliophora</taxon>
        <taxon>Intramacronucleata</taxon>
        <taxon>Oligohymenophorea</taxon>
        <taxon>Peniculida</taxon>
        <taxon>Parameciidae</taxon>
        <taxon>Paramecium</taxon>
    </lineage>
</organism>
<evidence type="ECO:0000313" key="2">
    <source>
        <dbReference type="Proteomes" id="UP000692954"/>
    </source>
</evidence>
<protein>
    <submittedName>
        <fullName evidence="1">Uncharacterized protein</fullName>
    </submittedName>
</protein>
<sequence length="120" mass="14479">MNAKLISPIQQFYFTYNRSQEPIEVKQQLNIYENPKNLIIIGLNRKENIKPKKYMFQYHNIQPLKTKLVIKQKTQWYQSFQNMFFNNTNSSKNLSKQSINKILHCFLIFIYLLSLQSINK</sequence>
<name>A0A8S1N5G5_9CILI</name>
<comment type="caution">
    <text evidence="1">The sequence shown here is derived from an EMBL/GenBank/DDBJ whole genome shotgun (WGS) entry which is preliminary data.</text>
</comment>
<evidence type="ECO:0000313" key="1">
    <source>
        <dbReference type="EMBL" id="CAD8085361.1"/>
    </source>
</evidence>
<gene>
    <name evidence="1" type="ORF">PSON_ATCC_30995.1.T0480118</name>
</gene>
<dbReference type="EMBL" id="CAJJDN010000048">
    <property type="protein sequence ID" value="CAD8085361.1"/>
    <property type="molecule type" value="Genomic_DNA"/>
</dbReference>
<proteinExistence type="predicted"/>